<protein>
    <submittedName>
        <fullName evidence="1">Uncharacterized protein</fullName>
    </submittedName>
</protein>
<accession>A0A1G4I8U2</accession>
<gene>
    <name evidence="1" type="ORF">TEOVI_000499600</name>
</gene>
<dbReference type="Proteomes" id="UP000195570">
    <property type="component" value="Unassembled WGS sequence"/>
</dbReference>
<organism evidence="1 2">
    <name type="scientific">Trypanosoma equiperdum</name>
    <dbReference type="NCBI Taxonomy" id="5694"/>
    <lineage>
        <taxon>Eukaryota</taxon>
        <taxon>Discoba</taxon>
        <taxon>Euglenozoa</taxon>
        <taxon>Kinetoplastea</taxon>
        <taxon>Metakinetoplastina</taxon>
        <taxon>Trypanosomatida</taxon>
        <taxon>Trypanosomatidae</taxon>
        <taxon>Trypanosoma</taxon>
    </lineage>
</organism>
<dbReference type="GeneID" id="92378936"/>
<dbReference type="EMBL" id="CZPT02000918">
    <property type="protein sequence ID" value="SCU68188.1"/>
    <property type="molecule type" value="Genomic_DNA"/>
</dbReference>
<name>A0A1G4I8U2_TRYEQ</name>
<dbReference type="AlphaFoldDB" id="A0A1G4I8U2"/>
<reference evidence="1" key="1">
    <citation type="submission" date="2016-09" db="EMBL/GenBank/DDBJ databases">
        <authorList>
            <person name="Hebert L."/>
            <person name="Moumen B."/>
        </authorList>
    </citation>
    <scope>NUCLEOTIDE SEQUENCE [LARGE SCALE GENOMIC DNA]</scope>
    <source>
        <strain evidence="1">OVI</strain>
    </source>
</reference>
<dbReference type="RefSeq" id="XP_067079392.1">
    <property type="nucleotide sequence ID" value="XM_067223291.1"/>
</dbReference>
<sequence>MPLQPSYLMRPPKACSVYPTCVFIFWEAPRAVTQVDEVENITGQLRPSLVQWSYVVEWTTNNSPKTEVAEMFTASSHAVLELLYPQETLQVRIVARGSCDGSEITRVSTSCTVEPGLAVALPWLHPRSMRCLCIFDALFFSYSGIHCVDAIPSSWKHVRAKMESVRLLESRFSCAIVKAVYEEPPYPITSTTVYYFVMCPKALVNPRDKLRHCDIKYLLERDQEQKPCAVFCGIGETGSSAALAAHLFISAIPPSSNELCSRVFCIAYGSPRRLLVEDYLVLASSPPFAGNFLHYTALLAPKDPLFEFTGDVLNSDAPVGVSGAAAGGGSPKEVHAVQHFNMPLGLRCGPVFDGTSGNVHLEARCSGVETLGREECNELLDVSTHLSMLNQLILQCYHSGDTGDILVPMINNVQHAMEDGVTVFLTIEGESLHFGPRVICTSSRNQAMAAVSVTAVTPTRLTATFSLMDMLTTKFFARHRRPPQSLLVEISLFTDHGYVSFNEYRIVIAEDISLLLFHSSHSDGPHQWIFGPPGDLVDGAISVEPLLTSLVAGGPNTSTFVPFQSTSLLSDIAAVSELVGKHAVKKPETGLYNFIFRGAAQSTKPISIGSIPMHEAVLLKDALKRHAASETRDPNALRSELDPWKRRLLARLPSLDSGNYREKLLSLLLMLGGPKPAADTTAVALETLLLSKVLHNLRRSQNAIHLNYTNSLSTCMGFDVFYERMLPLALAWVKHSEEAELEALHNIATLWIACLLYHLRGAYLFTHAVVVAGCAGSGCNTLCHAIVRERAARQHHFVGTQRERVIVVRRAKLGSLADVKEALARGLGITAIVCGELSDVAGKEFFDLWCSLRRMLCRRMAQRLFAFLSKVDELLGRNQLIKPLEEACIGAEGGAVAFQSLQRQAALAARTEWDVGSEKRGEDASLAGFVAVSFAPSVLLLRNSPFVHSSGMSAEEFAQKLMSISSYQLRRVLAGIVEGEFVNAR</sequence>
<evidence type="ECO:0000313" key="1">
    <source>
        <dbReference type="EMBL" id="SCU68188.1"/>
    </source>
</evidence>
<comment type="caution">
    <text evidence="1">The sequence shown here is derived from an EMBL/GenBank/DDBJ whole genome shotgun (WGS) entry which is preliminary data.</text>
</comment>
<keyword evidence="2" id="KW-1185">Reference proteome</keyword>
<dbReference type="VEuPathDB" id="TriTrypDB:TEOVI_000499600"/>
<proteinExistence type="predicted"/>
<evidence type="ECO:0000313" key="2">
    <source>
        <dbReference type="Proteomes" id="UP000195570"/>
    </source>
</evidence>